<feature type="transmembrane region" description="Helical" evidence="9">
    <location>
        <begin position="97"/>
        <end position="119"/>
    </location>
</feature>
<evidence type="ECO:0000256" key="7">
    <source>
        <dbReference type="ARBA" id="ARBA00022840"/>
    </source>
</evidence>
<keyword evidence="12" id="KW-1185">Reference proteome</keyword>
<reference evidence="11 12" key="1">
    <citation type="submission" date="2020-07" db="EMBL/GenBank/DDBJ databases">
        <title>Sequencing the genomes of 1000 actinobacteria strains.</title>
        <authorList>
            <person name="Klenk H.-P."/>
        </authorList>
    </citation>
    <scope>NUCLEOTIDE SEQUENCE [LARGE SCALE GENOMIC DNA]</scope>
    <source>
        <strain evidence="11 12">DSM 18248</strain>
    </source>
</reference>
<evidence type="ECO:0000256" key="4">
    <source>
        <dbReference type="ARBA" id="ARBA00022679"/>
    </source>
</evidence>
<sequence length="411" mass="42781">MTTVSGAAPSTPSAAFLADVRRHPARLACAGAFAALLVVWTPLIEWRPFLENGEEFIRLGDLLLPVAALSLALAPLLALRWSVLAAAAGLAPVLLSLYGSTGVPITVYVALVLAAAVAWQRSRPAGVGLGALGVGVVAPVILVPVSRLEVFDTINVDFAYDSDRPVMLAAYAVFALLVLAVAEAGRRAGERMARAEVLEARAGEVEQQSAVTEERARLARDLHDVVAHHVSLIAVRAETAPYTTTDLGDGGKEVLAEIAADSRRALDELRGVLGVLRRSEDDPALAPQPTAADLPDLVDRAVAAGEPVTWAEGPAGLAQVPAPIGYAGYRVLQEALTNARRHAPGRPVEVTVRGSDAGLWLRVVTRLAAPAAATDPGRGLTGARERVEALGGSLRAGPAGDTFVVEADLRG</sequence>
<dbReference type="EC" id="2.7.13.3" evidence="2"/>
<evidence type="ECO:0000256" key="6">
    <source>
        <dbReference type="ARBA" id="ARBA00022777"/>
    </source>
</evidence>
<evidence type="ECO:0000256" key="1">
    <source>
        <dbReference type="ARBA" id="ARBA00000085"/>
    </source>
</evidence>
<dbReference type="GO" id="GO:0046983">
    <property type="term" value="F:protein dimerization activity"/>
    <property type="evidence" value="ECO:0007669"/>
    <property type="project" value="InterPro"/>
</dbReference>
<dbReference type="GO" id="GO:0005524">
    <property type="term" value="F:ATP binding"/>
    <property type="evidence" value="ECO:0007669"/>
    <property type="project" value="UniProtKB-KW"/>
</dbReference>
<dbReference type="PANTHER" id="PTHR24421">
    <property type="entry name" value="NITRATE/NITRITE SENSOR PROTEIN NARX-RELATED"/>
    <property type="match status" value="1"/>
</dbReference>
<comment type="catalytic activity">
    <reaction evidence="1">
        <text>ATP + protein L-histidine = ADP + protein N-phospho-L-histidine.</text>
        <dbReference type="EC" id="2.7.13.3"/>
    </reaction>
</comment>
<dbReference type="RefSeq" id="WP_179532279.1">
    <property type="nucleotide sequence ID" value="NZ_BAAAPP010000017.1"/>
</dbReference>
<dbReference type="AlphaFoldDB" id="A0A7Y9YG42"/>
<keyword evidence="9" id="KW-0812">Transmembrane</keyword>
<protein>
    <recommendedName>
        <fullName evidence="2">histidine kinase</fullName>
        <ecNumber evidence="2">2.7.13.3</ecNumber>
    </recommendedName>
</protein>
<dbReference type="PANTHER" id="PTHR24421:SF10">
    <property type="entry name" value="NITRATE_NITRITE SENSOR PROTEIN NARQ"/>
    <property type="match status" value="1"/>
</dbReference>
<evidence type="ECO:0000313" key="11">
    <source>
        <dbReference type="EMBL" id="NYI11611.1"/>
    </source>
</evidence>
<dbReference type="Gene3D" id="1.20.5.1930">
    <property type="match status" value="1"/>
</dbReference>
<evidence type="ECO:0000256" key="5">
    <source>
        <dbReference type="ARBA" id="ARBA00022741"/>
    </source>
</evidence>
<keyword evidence="3" id="KW-0597">Phosphoprotein</keyword>
<evidence type="ECO:0000256" key="2">
    <source>
        <dbReference type="ARBA" id="ARBA00012438"/>
    </source>
</evidence>
<dbReference type="Gene3D" id="3.30.565.10">
    <property type="entry name" value="Histidine kinase-like ATPase, C-terminal domain"/>
    <property type="match status" value="1"/>
</dbReference>
<feature type="transmembrane region" description="Helical" evidence="9">
    <location>
        <begin position="166"/>
        <end position="184"/>
    </location>
</feature>
<dbReference type="Pfam" id="PF07730">
    <property type="entry name" value="HisKA_3"/>
    <property type="match status" value="1"/>
</dbReference>
<comment type="caution">
    <text evidence="11">The sequence shown here is derived from an EMBL/GenBank/DDBJ whole genome shotgun (WGS) entry which is preliminary data.</text>
</comment>
<feature type="transmembrane region" description="Helical" evidence="9">
    <location>
        <begin position="56"/>
        <end position="77"/>
    </location>
</feature>
<keyword evidence="6 11" id="KW-0418">Kinase</keyword>
<dbReference type="InterPro" id="IPR050482">
    <property type="entry name" value="Sensor_HK_TwoCompSys"/>
</dbReference>
<dbReference type="SUPFAM" id="SSF55874">
    <property type="entry name" value="ATPase domain of HSP90 chaperone/DNA topoisomerase II/histidine kinase"/>
    <property type="match status" value="1"/>
</dbReference>
<dbReference type="Proteomes" id="UP000537326">
    <property type="component" value="Unassembled WGS sequence"/>
</dbReference>
<proteinExistence type="predicted"/>
<accession>A0A7Y9YG42</accession>
<evidence type="ECO:0000256" key="8">
    <source>
        <dbReference type="ARBA" id="ARBA00023012"/>
    </source>
</evidence>
<dbReference type="CDD" id="cd16917">
    <property type="entry name" value="HATPase_UhpB-NarQ-NarX-like"/>
    <property type="match status" value="1"/>
</dbReference>
<dbReference type="GO" id="GO:0000155">
    <property type="term" value="F:phosphorelay sensor kinase activity"/>
    <property type="evidence" value="ECO:0007669"/>
    <property type="project" value="InterPro"/>
</dbReference>
<keyword evidence="9" id="KW-0472">Membrane</keyword>
<feature type="transmembrane region" description="Helical" evidence="9">
    <location>
        <begin position="126"/>
        <end position="146"/>
    </location>
</feature>
<dbReference type="GO" id="GO:0016020">
    <property type="term" value="C:membrane"/>
    <property type="evidence" value="ECO:0007669"/>
    <property type="project" value="InterPro"/>
</dbReference>
<evidence type="ECO:0000259" key="10">
    <source>
        <dbReference type="Pfam" id="PF07730"/>
    </source>
</evidence>
<keyword evidence="8" id="KW-0902">Two-component regulatory system</keyword>
<keyword evidence="4" id="KW-0808">Transferase</keyword>
<dbReference type="EMBL" id="JACBZI010000001">
    <property type="protein sequence ID" value="NYI11611.1"/>
    <property type="molecule type" value="Genomic_DNA"/>
</dbReference>
<dbReference type="InterPro" id="IPR036890">
    <property type="entry name" value="HATPase_C_sf"/>
</dbReference>
<feature type="transmembrane region" description="Helical" evidence="9">
    <location>
        <begin position="25"/>
        <end position="44"/>
    </location>
</feature>
<dbReference type="InterPro" id="IPR011712">
    <property type="entry name" value="Sig_transdc_His_kin_sub3_dim/P"/>
</dbReference>
<evidence type="ECO:0000256" key="9">
    <source>
        <dbReference type="SAM" id="Phobius"/>
    </source>
</evidence>
<feature type="domain" description="Signal transduction histidine kinase subgroup 3 dimerisation and phosphoacceptor" evidence="10">
    <location>
        <begin position="214"/>
        <end position="279"/>
    </location>
</feature>
<evidence type="ECO:0000256" key="3">
    <source>
        <dbReference type="ARBA" id="ARBA00022553"/>
    </source>
</evidence>
<evidence type="ECO:0000313" key="12">
    <source>
        <dbReference type="Proteomes" id="UP000537326"/>
    </source>
</evidence>
<keyword evidence="7" id="KW-0067">ATP-binding</keyword>
<gene>
    <name evidence="11" type="ORF">BKA05_003126</name>
</gene>
<name>A0A7Y9YG42_9ACTN</name>
<keyword evidence="5" id="KW-0547">Nucleotide-binding</keyword>
<organism evidence="11 12">
    <name type="scientific">Nocardioides marinus</name>
    <dbReference type="NCBI Taxonomy" id="374514"/>
    <lineage>
        <taxon>Bacteria</taxon>
        <taxon>Bacillati</taxon>
        <taxon>Actinomycetota</taxon>
        <taxon>Actinomycetes</taxon>
        <taxon>Propionibacteriales</taxon>
        <taxon>Nocardioidaceae</taxon>
        <taxon>Nocardioides</taxon>
    </lineage>
</organism>
<keyword evidence="9" id="KW-1133">Transmembrane helix</keyword>